<gene>
    <name evidence="1" type="ORF">EZS27_027851</name>
</gene>
<dbReference type="GO" id="GO:0003755">
    <property type="term" value="F:peptidyl-prolyl cis-trans isomerase activity"/>
    <property type="evidence" value="ECO:0007669"/>
    <property type="project" value="InterPro"/>
</dbReference>
<dbReference type="Gene3D" id="3.10.50.40">
    <property type="match status" value="1"/>
</dbReference>
<dbReference type="Pfam" id="PF16109">
    <property type="entry name" value="DUF4827"/>
    <property type="match status" value="1"/>
</dbReference>
<reference evidence="1" key="1">
    <citation type="submission" date="2019-03" db="EMBL/GenBank/DDBJ databases">
        <title>Single cell metagenomics reveals metabolic interactions within the superorganism composed of flagellate Streblomastix strix and complex community of Bacteroidetes bacteria on its surface.</title>
        <authorList>
            <person name="Treitli S.C."/>
            <person name="Kolisko M."/>
            <person name="Husnik F."/>
            <person name="Keeling P."/>
            <person name="Hampl V."/>
        </authorList>
    </citation>
    <scope>NUCLEOTIDE SEQUENCE</scope>
    <source>
        <strain evidence="1">STM</strain>
    </source>
</reference>
<organism evidence="1">
    <name type="scientific">termite gut metagenome</name>
    <dbReference type="NCBI Taxonomy" id="433724"/>
    <lineage>
        <taxon>unclassified sequences</taxon>
        <taxon>metagenomes</taxon>
        <taxon>organismal metagenomes</taxon>
    </lineage>
</organism>
<accession>A0A5J4QMV6</accession>
<dbReference type="InterPro" id="IPR032252">
    <property type="entry name" value="DUF4827"/>
</dbReference>
<protein>
    <recommendedName>
        <fullName evidence="2">DUF4827 domain-containing protein</fullName>
    </recommendedName>
</protein>
<sequence>MRKTIWLLAVLLTGGMIFQACDNTQTYAELLEIERKAISEYVKENNIKTISQEEFEKDTVTNVAGNEYVAFSNGVYMQIVDRGNGEKPKNRDEILVRFIEYDIIAKDTTGASNVLNPYSESYNIYPDAFYYTVSSSSSYGQFIINEGAGIGYNMYSSYTSTAVPSGWLIPLQYVRSGARVKLIVPSKMGHSEAQQSVYPYFYDIRKFQIN</sequence>
<evidence type="ECO:0008006" key="2">
    <source>
        <dbReference type="Google" id="ProtNLM"/>
    </source>
</evidence>
<name>A0A5J4QMV6_9ZZZZ</name>
<comment type="caution">
    <text evidence="1">The sequence shown here is derived from an EMBL/GenBank/DDBJ whole genome shotgun (WGS) entry which is preliminary data.</text>
</comment>
<evidence type="ECO:0000313" key="1">
    <source>
        <dbReference type="EMBL" id="KAA6322625.1"/>
    </source>
</evidence>
<dbReference type="EMBL" id="SNRY01003001">
    <property type="protein sequence ID" value="KAA6322625.1"/>
    <property type="molecule type" value="Genomic_DNA"/>
</dbReference>
<dbReference type="PROSITE" id="PS51257">
    <property type="entry name" value="PROKAR_LIPOPROTEIN"/>
    <property type="match status" value="1"/>
</dbReference>
<dbReference type="AlphaFoldDB" id="A0A5J4QMV6"/>
<proteinExistence type="predicted"/>
<dbReference type="InterPro" id="IPR046357">
    <property type="entry name" value="PPIase_dom_sf"/>
</dbReference>